<keyword evidence="3" id="KW-0805">Transcription regulation</keyword>
<protein>
    <submittedName>
        <fullName evidence="9">Transcriptional regulatory protein EmbR</fullName>
    </submittedName>
</protein>
<dbReference type="AlphaFoldDB" id="A0A7K0E236"/>
<keyword evidence="10" id="KW-1185">Reference proteome</keyword>
<dbReference type="SMART" id="SM00240">
    <property type="entry name" value="FHA"/>
    <property type="match status" value="1"/>
</dbReference>
<feature type="domain" description="OmpR/PhoB-type" evidence="8">
    <location>
        <begin position="1"/>
        <end position="78"/>
    </location>
</feature>
<evidence type="ECO:0000313" key="10">
    <source>
        <dbReference type="Proteomes" id="UP000431401"/>
    </source>
</evidence>
<dbReference type="Pfam" id="PF00498">
    <property type="entry name" value="FHA"/>
    <property type="match status" value="1"/>
</dbReference>
<accession>A0A7K0E236</accession>
<evidence type="ECO:0000313" key="9">
    <source>
        <dbReference type="EMBL" id="MQY31868.1"/>
    </source>
</evidence>
<evidence type="ECO:0000256" key="5">
    <source>
        <dbReference type="ARBA" id="ARBA00023163"/>
    </source>
</evidence>
<dbReference type="SMART" id="SM01043">
    <property type="entry name" value="BTAD"/>
    <property type="match status" value="1"/>
</dbReference>
<dbReference type="InterPro" id="IPR000253">
    <property type="entry name" value="FHA_dom"/>
</dbReference>
<comment type="similarity">
    <text evidence="1">Belongs to the AfsR/DnrI/RedD regulatory family.</text>
</comment>
<evidence type="ECO:0000256" key="1">
    <source>
        <dbReference type="ARBA" id="ARBA00005820"/>
    </source>
</evidence>
<evidence type="ECO:0000259" key="7">
    <source>
        <dbReference type="PROSITE" id="PS50006"/>
    </source>
</evidence>
<name>A0A7K0E236_9NOCA</name>
<organism evidence="9 10">
    <name type="scientific">Nocardia aurantia</name>
    <dbReference type="NCBI Taxonomy" id="2585199"/>
    <lineage>
        <taxon>Bacteria</taxon>
        <taxon>Bacillati</taxon>
        <taxon>Actinomycetota</taxon>
        <taxon>Actinomycetes</taxon>
        <taxon>Mycobacteriales</taxon>
        <taxon>Nocardiaceae</taxon>
        <taxon>Nocardia</taxon>
    </lineage>
</organism>
<keyword evidence="2" id="KW-0597">Phosphoprotein</keyword>
<dbReference type="InterPro" id="IPR008984">
    <property type="entry name" value="SMAD_FHA_dom_sf"/>
</dbReference>
<evidence type="ECO:0000256" key="4">
    <source>
        <dbReference type="ARBA" id="ARBA00023125"/>
    </source>
</evidence>
<dbReference type="PANTHER" id="PTHR35807:SF1">
    <property type="entry name" value="TRANSCRIPTIONAL REGULATOR REDD"/>
    <property type="match status" value="1"/>
</dbReference>
<dbReference type="SUPFAM" id="SSF46894">
    <property type="entry name" value="C-terminal effector domain of the bipartite response regulators"/>
    <property type="match status" value="1"/>
</dbReference>
<feature type="DNA-binding region" description="OmpR/PhoB-type" evidence="6">
    <location>
        <begin position="1"/>
        <end position="78"/>
    </location>
</feature>
<dbReference type="Proteomes" id="UP000431401">
    <property type="component" value="Unassembled WGS sequence"/>
</dbReference>
<dbReference type="InterPro" id="IPR036388">
    <property type="entry name" value="WH-like_DNA-bd_sf"/>
</dbReference>
<dbReference type="PANTHER" id="PTHR35807">
    <property type="entry name" value="TRANSCRIPTIONAL REGULATOR REDD-RELATED"/>
    <property type="match status" value="1"/>
</dbReference>
<proteinExistence type="inferred from homology"/>
<sequence>MGVGGPRRQAVVARLLMDRRAVVAADVLADAVWDGAPPEAGNANLHVLVSKLRRALGEAGAGRGEVLRTVPPGYVLAVGENACDIGRFEAFRRAGVEAAAAGAHERAAEAFAAALAQWRGEAFASVRGIGWFDERARVLGDSRGETRSALVDARLAVGRWGEVVPDLLELLQDDPYAERHWARLILAQAASGRTAAALDSCRRMREAFAVELGVEPGAALVELERRVRAGTVSPGAVPGLRTTIGTGSAQARRGRVRRLPDGAVFPVGRRGLRIGRAPDNDLVLGSEDVSRYHAEILFSRVGPVIRDRGSLNLTRVRGGDLPRGATELLGHGDEIEICGATFVFEVDPPGR</sequence>
<evidence type="ECO:0000256" key="2">
    <source>
        <dbReference type="ARBA" id="ARBA00022553"/>
    </source>
</evidence>
<dbReference type="CDD" id="cd00060">
    <property type="entry name" value="FHA"/>
    <property type="match status" value="1"/>
</dbReference>
<dbReference type="InterPro" id="IPR005158">
    <property type="entry name" value="BTAD"/>
</dbReference>
<dbReference type="InterPro" id="IPR001867">
    <property type="entry name" value="OmpR/PhoB-type_DNA-bd"/>
</dbReference>
<dbReference type="PROSITE" id="PS51755">
    <property type="entry name" value="OMPR_PHOB"/>
    <property type="match status" value="1"/>
</dbReference>
<dbReference type="Gene3D" id="1.25.40.10">
    <property type="entry name" value="Tetratricopeptide repeat domain"/>
    <property type="match status" value="1"/>
</dbReference>
<evidence type="ECO:0000256" key="6">
    <source>
        <dbReference type="PROSITE-ProRule" id="PRU01091"/>
    </source>
</evidence>
<dbReference type="EMBL" id="WEGI01000025">
    <property type="protein sequence ID" value="MQY31868.1"/>
    <property type="molecule type" value="Genomic_DNA"/>
</dbReference>
<dbReference type="InterPro" id="IPR051677">
    <property type="entry name" value="AfsR-DnrI-RedD_regulator"/>
</dbReference>
<keyword evidence="5" id="KW-0804">Transcription</keyword>
<reference evidence="9 10" key="1">
    <citation type="submission" date="2019-10" db="EMBL/GenBank/DDBJ databases">
        <title>Nocardia macrotermitis sp. nov. and Nocardia aurantia sp. nov., isolated from the gut of fungus growing-termite Macrotermes natalensis.</title>
        <authorList>
            <person name="Benndorf R."/>
            <person name="Schwitalla J."/>
            <person name="Martin K."/>
            <person name="De Beer W."/>
            <person name="Kaster A.-K."/>
            <person name="Vollmers J."/>
            <person name="Poulsen M."/>
            <person name="Beemelmanns C."/>
        </authorList>
    </citation>
    <scope>NUCLEOTIDE SEQUENCE [LARGE SCALE GENOMIC DNA]</scope>
    <source>
        <strain evidence="9 10">RB56</strain>
    </source>
</reference>
<dbReference type="SUPFAM" id="SSF49879">
    <property type="entry name" value="SMAD/FHA domain"/>
    <property type="match status" value="1"/>
</dbReference>
<dbReference type="Pfam" id="PF03704">
    <property type="entry name" value="BTAD"/>
    <property type="match status" value="1"/>
</dbReference>
<comment type="caution">
    <text evidence="9">The sequence shown here is derived from an EMBL/GenBank/DDBJ whole genome shotgun (WGS) entry which is preliminary data.</text>
</comment>
<dbReference type="SMART" id="SM00862">
    <property type="entry name" value="Trans_reg_C"/>
    <property type="match status" value="1"/>
</dbReference>
<feature type="domain" description="FHA" evidence="7">
    <location>
        <begin position="272"/>
        <end position="321"/>
    </location>
</feature>
<dbReference type="GO" id="GO:0003677">
    <property type="term" value="F:DNA binding"/>
    <property type="evidence" value="ECO:0007669"/>
    <property type="project" value="UniProtKB-UniRule"/>
</dbReference>
<evidence type="ECO:0000256" key="3">
    <source>
        <dbReference type="ARBA" id="ARBA00023015"/>
    </source>
</evidence>
<dbReference type="InterPro" id="IPR011990">
    <property type="entry name" value="TPR-like_helical_dom_sf"/>
</dbReference>
<dbReference type="Gene3D" id="1.10.10.10">
    <property type="entry name" value="Winged helix-like DNA-binding domain superfamily/Winged helix DNA-binding domain"/>
    <property type="match status" value="1"/>
</dbReference>
<evidence type="ECO:0000259" key="8">
    <source>
        <dbReference type="PROSITE" id="PS51755"/>
    </source>
</evidence>
<keyword evidence="4 6" id="KW-0238">DNA-binding</keyword>
<dbReference type="PROSITE" id="PS50006">
    <property type="entry name" value="FHA_DOMAIN"/>
    <property type="match status" value="1"/>
</dbReference>
<dbReference type="Gene3D" id="2.60.200.20">
    <property type="match status" value="1"/>
</dbReference>
<dbReference type="GO" id="GO:0000160">
    <property type="term" value="P:phosphorelay signal transduction system"/>
    <property type="evidence" value="ECO:0007669"/>
    <property type="project" value="InterPro"/>
</dbReference>
<dbReference type="SUPFAM" id="SSF48452">
    <property type="entry name" value="TPR-like"/>
    <property type="match status" value="1"/>
</dbReference>
<dbReference type="CDD" id="cd15831">
    <property type="entry name" value="BTAD"/>
    <property type="match status" value="1"/>
</dbReference>
<dbReference type="GO" id="GO:0006355">
    <property type="term" value="P:regulation of DNA-templated transcription"/>
    <property type="evidence" value="ECO:0007669"/>
    <property type="project" value="InterPro"/>
</dbReference>
<dbReference type="InterPro" id="IPR016032">
    <property type="entry name" value="Sig_transdc_resp-reg_C-effctor"/>
</dbReference>
<gene>
    <name evidence="9" type="primary">embR_3</name>
    <name evidence="9" type="ORF">NRB56_74790</name>
</gene>